<accession>A0A9W9YDB4</accession>
<dbReference type="GO" id="GO:0004674">
    <property type="term" value="F:protein serine/threonine kinase activity"/>
    <property type="evidence" value="ECO:0007669"/>
    <property type="project" value="UniProtKB-KW"/>
</dbReference>
<evidence type="ECO:0000313" key="10">
    <source>
        <dbReference type="EMBL" id="KAJ7334538.1"/>
    </source>
</evidence>
<feature type="region of interest" description="Disordered" evidence="8">
    <location>
        <begin position="472"/>
        <end position="502"/>
    </location>
</feature>
<comment type="caution">
    <text evidence="10">The sequence shown here is derived from an EMBL/GenBank/DDBJ whole genome shotgun (WGS) entry which is preliminary data.</text>
</comment>
<dbReference type="EMBL" id="MU827784">
    <property type="protein sequence ID" value="KAJ7334538.1"/>
    <property type="molecule type" value="Genomic_DNA"/>
</dbReference>
<evidence type="ECO:0000313" key="11">
    <source>
        <dbReference type="Proteomes" id="UP001163046"/>
    </source>
</evidence>
<dbReference type="Gene3D" id="3.30.200.20">
    <property type="entry name" value="Phosphorylase Kinase, domain 1"/>
    <property type="match status" value="1"/>
</dbReference>
<dbReference type="SUPFAM" id="SSF56112">
    <property type="entry name" value="Protein kinase-like (PK-like)"/>
    <property type="match status" value="1"/>
</dbReference>
<keyword evidence="10" id="KW-0132">Cell division</keyword>
<reference evidence="10" key="1">
    <citation type="submission" date="2023-01" db="EMBL/GenBank/DDBJ databases">
        <title>Genome assembly of the deep-sea coral Lophelia pertusa.</title>
        <authorList>
            <person name="Herrera S."/>
            <person name="Cordes E."/>
        </authorList>
    </citation>
    <scope>NUCLEOTIDE SEQUENCE</scope>
    <source>
        <strain evidence="10">USNM1676648</strain>
        <tissue evidence="10">Polyp</tissue>
    </source>
</reference>
<dbReference type="Gene3D" id="1.10.510.10">
    <property type="entry name" value="Transferase(Phosphotransferase) domain 1"/>
    <property type="match status" value="3"/>
</dbReference>
<dbReference type="CDD" id="cd14019">
    <property type="entry name" value="STKc_Cdc7"/>
    <property type="match status" value="1"/>
</dbReference>
<evidence type="ECO:0000256" key="5">
    <source>
        <dbReference type="ARBA" id="ARBA00022777"/>
    </source>
</evidence>
<dbReference type="PANTHER" id="PTHR44167:SF23">
    <property type="entry name" value="CDC7 KINASE, ISOFORM A-RELATED"/>
    <property type="match status" value="1"/>
</dbReference>
<dbReference type="OrthoDB" id="10020333at2759"/>
<feature type="region of interest" description="Disordered" evidence="8">
    <location>
        <begin position="233"/>
        <end position="285"/>
    </location>
</feature>
<evidence type="ECO:0000256" key="8">
    <source>
        <dbReference type="SAM" id="MobiDB-lite"/>
    </source>
</evidence>
<organism evidence="10 11">
    <name type="scientific">Desmophyllum pertusum</name>
    <dbReference type="NCBI Taxonomy" id="174260"/>
    <lineage>
        <taxon>Eukaryota</taxon>
        <taxon>Metazoa</taxon>
        <taxon>Cnidaria</taxon>
        <taxon>Anthozoa</taxon>
        <taxon>Hexacorallia</taxon>
        <taxon>Scleractinia</taxon>
        <taxon>Caryophylliina</taxon>
        <taxon>Caryophylliidae</taxon>
        <taxon>Desmophyllum</taxon>
    </lineage>
</organism>
<dbReference type="EC" id="2.7.11.1" evidence="1"/>
<dbReference type="InterPro" id="IPR000719">
    <property type="entry name" value="Prot_kinase_dom"/>
</dbReference>
<dbReference type="InterPro" id="IPR011009">
    <property type="entry name" value="Kinase-like_dom_sf"/>
</dbReference>
<keyword evidence="10" id="KW-0131">Cell cycle</keyword>
<evidence type="ECO:0000256" key="7">
    <source>
        <dbReference type="PROSITE-ProRule" id="PRU10141"/>
    </source>
</evidence>
<evidence type="ECO:0000256" key="1">
    <source>
        <dbReference type="ARBA" id="ARBA00012513"/>
    </source>
</evidence>
<feature type="region of interest" description="Disordered" evidence="8">
    <location>
        <begin position="1"/>
        <end position="66"/>
    </location>
</feature>
<evidence type="ECO:0000256" key="2">
    <source>
        <dbReference type="ARBA" id="ARBA00022527"/>
    </source>
</evidence>
<feature type="compositionally biased region" description="Polar residues" evidence="8">
    <location>
        <begin position="29"/>
        <end position="45"/>
    </location>
</feature>
<feature type="compositionally biased region" description="Basic and acidic residues" evidence="8">
    <location>
        <begin position="272"/>
        <end position="285"/>
    </location>
</feature>
<name>A0A9W9YDB4_9CNID</name>
<dbReference type="GO" id="GO:0005524">
    <property type="term" value="F:ATP binding"/>
    <property type="evidence" value="ECO:0007669"/>
    <property type="project" value="UniProtKB-UniRule"/>
</dbReference>
<feature type="binding site" evidence="7">
    <location>
        <position position="115"/>
    </location>
    <ligand>
        <name>ATP</name>
        <dbReference type="ChEBI" id="CHEBI:30616"/>
    </ligand>
</feature>
<dbReference type="AlphaFoldDB" id="A0A9W9YDB4"/>
<evidence type="ECO:0000256" key="3">
    <source>
        <dbReference type="ARBA" id="ARBA00022679"/>
    </source>
</evidence>
<feature type="domain" description="Protein kinase" evidence="9">
    <location>
        <begin position="85"/>
        <end position="591"/>
    </location>
</feature>
<dbReference type="GO" id="GO:0051301">
    <property type="term" value="P:cell division"/>
    <property type="evidence" value="ECO:0007669"/>
    <property type="project" value="UniProtKB-KW"/>
</dbReference>
<keyword evidence="11" id="KW-1185">Reference proteome</keyword>
<evidence type="ECO:0000259" key="9">
    <source>
        <dbReference type="PROSITE" id="PS50011"/>
    </source>
</evidence>
<keyword evidence="3 10" id="KW-0808">Transferase</keyword>
<dbReference type="GO" id="GO:0005634">
    <property type="term" value="C:nucleus"/>
    <property type="evidence" value="ECO:0007669"/>
    <property type="project" value="TreeGrafter"/>
</dbReference>
<dbReference type="Pfam" id="PF00069">
    <property type="entry name" value="Pkinase"/>
    <property type="match status" value="2"/>
</dbReference>
<keyword evidence="6 7" id="KW-0067">ATP-binding</keyword>
<gene>
    <name evidence="10" type="primary">CDC7</name>
    <name evidence="10" type="ORF">OS493_014862</name>
</gene>
<dbReference type="PROSITE" id="PS00107">
    <property type="entry name" value="PROTEIN_KINASE_ATP"/>
    <property type="match status" value="1"/>
</dbReference>
<dbReference type="GO" id="GO:0044773">
    <property type="term" value="P:mitotic DNA damage checkpoint signaling"/>
    <property type="evidence" value="ECO:0007669"/>
    <property type="project" value="TreeGrafter"/>
</dbReference>
<protein>
    <recommendedName>
        <fullName evidence="1">non-specific serine/threonine protein kinase</fullName>
        <ecNumber evidence="1">2.7.11.1</ecNumber>
    </recommendedName>
</protein>
<dbReference type="InterPro" id="IPR017441">
    <property type="entry name" value="Protein_kinase_ATP_BS"/>
</dbReference>
<dbReference type="SMART" id="SM00220">
    <property type="entry name" value="S_TKc"/>
    <property type="match status" value="1"/>
</dbReference>
<evidence type="ECO:0000256" key="6">
    <source>
        <dbReference type="ARBA" id="ARBA00022840"/>
    </source>
</evidence>
<keyword evidence="2" id="KW-0723">Serine/threonine-protein kinase</keyword>
<feature type="region of interest" description="Disordered" evidence="8">
    <location>
        <begin position="303"/>
        <end position="331"/>
    </location>
</feature>
<dbReference type="PROSITE" id="PS50011">
    <property type="entry name" value="PROTEIN_KINASE_DOM"/>
    <property type="match status" value="1"/>
</dbReference>
<keyword evidence="4 7" id="KW-0547">Nucleotide-binding</keyword>
<proteinExistence type="predicted"/>
<sequence length="593" mass="66082">MAMEECRTEASIGIEYSESVHDSSEDENTNSTSVKTAAQVDSCSPSEKKKRKRISPHSTPKVAEGFGDSKAGELLKEIPELGDMFTLLSKVGEGTFSNVYLAKMNRLPDELCALKHIIPTSGPGRVENELKCLQDIGGTNNVIGVRSTLRCNDNIVFVLPYFPHQKFQEYFLEMSVCEIKEYMKNLFISLQRVHSFQVIHRDVKPSNFLHCRDTGRYRLVDFGLAMKVPGSTNSLLDSPKELMKKQRRGSQQSPKRTSQPRRRSSRLSPQTDNKDQSATKVAEEGVLKPRCVNTANWQFTHQPRDFKIPAKNATSKLRRTSNENTKSKDGSVKPVKVLCPLRHGPKDVCTICMARGHQNTPRAGTPGFRSPEVLLKYPQQSPAVDMWSAGVILLCILSGRYPFFRAYDDMTSLAQIMTLCGTDTAAKAAFALGKDLNFSSDCPSGNLKILCTKLRSGASKAPTVKCCVKQPNREDGEQSAPAKRQKRRPRSPTSPKTPLASNPWHQRCKICQKGNPYCCISLETDTELTGKAREHTDVVRHIHVDGSECGCTCCTCCWSIGDTAYELLERCLDLNPHTRITAAEALEHPFFKD</sequence>
<dbReference type="Proteomes" id="UP001163046">
    <property type="component" value="Unassembled WGS sequence"/>
</dbReference>
<evidence type="ECO:0000256" key="4">
    <source>
        <dbReference type="ARBA" id="ARBA00022741"/>
    </source>
</evidence>
<keyword evidence="5" id="KW-0418">Kinase</keyword>
<dbReference type="PANTHER" id="PTHR44167">
    <property type="entry name" value="OVARIAN-SPECIFIC SERINE/THREONINE-PROTEIN KINASE LOK-RELATED"/>
    <property type="match status" value="1"/>
</dbReference>